<dbReference type="SUPFAM" id="SSF56019">
    <property type="entry name" value="The spindle assembly checkpoint protein mad2"/>
    <property type="match status" value="1"/>
</dbReference>
<dbReference type="InParanoid" id="A0A3P7DBS2"/>
<feature type="region of interest" description="Disordered" evidence="6">
    <location>
        <begin position="418"/>
        <end position="467"/>
    </location>
</feature>
<feature type="transmembrane region" description="Helical" evidence="7">
    <location>
        <begin position="340"/>
        <end position="370"/>
    </location>
</feature>
<evidence type="ECO:0000256" key="7">
    <source>
        <dbReference type="SAM" id="Phobius"/>
    </source>
</evidence>
<evidence type="ECO:0000256" key="5">
    <source>
        <dbReference type="ARBA" id="ARBA00023254"/>
    </source>
</evidence>
<evidence type="ECO:0000259" key="8">
    <source>
        <dbReference type="PROSITE" id="PS50815"/>
    </source>
</evidence>
<dbReference type="PROSITE" id="PS50815">
    <property type="entry name" value="HORMA"/>
    <property type="match status" value="1"/>
</dbReference>
<dbReference type="Proteomes" id="UP000270924">
    <property type="component" value="Unassembled WGS sequence"/>
</dbReference>
<dbReference type="InterPro" id="IPR051294">
    <property type="entry name" value="HORMA_MeioticProgression"/>
</dbReference>
<protein>
    <recommendedName>
        <fullName evidence="8">HORMA domain-containing protein</fullName>
    </recommendedName>
</protein>
<feature type="compositionally biased region" description="Low complexity" evidence="6">
    <location>
        <begin position="420"/>
        <end position="431"/>
    </location>
</feature>
<comment type="subcellular location">
    <subcellularLocation>
        <location evidence="2">Chromosome</location>
    </subcellularLocation>
    <subcellularLocation>
        <location evidence="1">Nucleus</location>
    </subcellularLocation>
</comment>
<dbReference type="PANTHER" id="PTHR48225:SF7">
    <property type="entry name" value="MEIOSIS-SPECIFIC PROTEIN HOP1"/>
    <property type="match status" value="1"/>
</dbReference>
<evidence type="ECO:0000256" key="1">
    <source>
        <dbReference type="ARBA" id="ARBA00004123"/>
    </source>
</evidence>
<dbReference type="AlphaFoldDB" id="A0A3P7DBS2"/>
<dbReference type="GO" id="GO:0005634">
    <property type="term" value="C:nucleus"/>
    <property type="evidence" value="ECO:0007669"/>
    <property type="project" value="UniProtKB-SubCell"/>
</dbReference>
<proteinExistence type="predicted"/>
<evidence type="ECO:0000256" key="6">
    <source>
        <dbReference type="SAM" id="MobiDB-lite"/>
    </source>
</evidence>
<evidence type="ECO:0000256" key="2">
    <source>
        <dbReference type="ARBA" id="ARBA00004286"/>
    </source>
</evidence>
<dbReference type="OrthoDB" id="5818107at2759"/>
<keyword evidence="4" id="KW-0539">Nucleus</keyword>
<reference evidence="9 10" key="1">
    <citation type="submission" date="2018-11" db="EMBL/GenBank/DDBJ databases">
        <authorList>
            <consortium name="Pathogen Informatics"/>
        </authorList>
    </citation>
    <scope>NUCLEOTIDE SEQUENCE [LARGE SCALE GENOMIC DNA]</scope>
</reference>
<accession>A0A3P7DBS2</accession>
<keyword evidence="7" id="KW-0812">Transmembrane</keyword>
<dbReference type="Pfam" id="PF02301">
    <property type="entry name" value="HORMA"/>
    <property type="match status" value="1"/>
</dbReference>
<evidence type="ECO:0000313" key="9">
    <source>
        <dbReference type="EMBL" id="VDM06663.1"/>
    </source>
</evidence>
<keyword evidence="3" id="KW-0158">Chromosome</keyword>
<dbReference type="PANTHER" id="PTHR48225">
    <property type="entry name" value="HORMA DOMAIN-CONTAINING PROTEIN 1"/>
    <property type="match status" value="1"/>
</dbReference>
<keyword evidence="10" id="KW-1185">Reference proteome</keyword>
<dbReference type="Gene3D" id="3.30.900.10">
    <property type="entry name" value="HORMA domain"/>
    <property type="match status" value="1"/>
</dbReference>
<gene>
    <name evidence="9" type="ORF">WBA_LOCUS49</name>
</gene>
<dbReference type="GO" id="GO:0051321">
    <property type="term" value="P:meiotic cell cycle"/>
    <property type="evidence" value="ECO:0007669"/>
    <property type="project" value="UniProtKB-KW"/>
</dbReference>
<evidence type="ECO:0000256" key="3">
    <source>
        <dbReference type="ARBA" id="ARBA00022454"/>
    </source>
</evidence>
<keyword evidence="5" id="KW-0469">Meiosis</keyword>
<feature type="domain" description="HORMA" evidence="8">
    <location>
        <begin position="1"/>
        <end position="178"/>
    </location>
</feature>
<dbReference type="GO" id="GO:0005694">
    <property type="term" value="C:chromosome"/>
    <property type="evidence" value="ECO:0007669"/>
    <property type="project" value="UniProtKB-SubCell"/>
</dbReference>
<evidence type="ECO:0000313" key="10">
    <source>
        <dbReference type="Proteomes" id="UP000270924"/>
    </source>
</evidence>
<evidence type="ECO:0000256" key="4">
    <source>
        <dbReference type="ARBA" id="ARBA00023242"/>
    </source>
</evidence>
<keyword evidence="7" id="KW-0472">Membrane</keyword>
<dbReference type="EMBL" id="UYWW01000004">
    <property type="protein sequence ID" value="VDM06663.1"/>
    <property type="molecule type" value="Genomic_DNA"/>
</dbReference>
<organism evidence="9 10">
    <name type="scientific">Wuchereria bancrofti</name>
    <dbReference type="NCBI Taxonomy" id="6293"/>
    <lineage>
        <taxon>Eukaryota</taxon>
        <taxon>Metazoa</taxon>
        <taxon>Ecdysozoa</taxon>
        <taxon>Nematoda</taxon>
        <taxon>Chromadorea</taxon>
        <taxon>Rhabditida</taxon>
        <taxon>Spirurina</taxon>
        <taxon>Spiruromorpha</taxon>
        <taxon>Filarioidea</taxon>
        <taxon>Onchocercidae</taxon>
        <taxon>Wuchereria</taxon>
    </lineage>
</organism>
<feature type="compositionally biased region" description="Basic and acidic residues" evidence="6">
    <location>
        <begin position="437"/>
        <end position="449"/>
    </location>
</feature>
<sequence length="501" mass="56488">MKCCIVTEDTELGKKLSALLYAVSEAIEKHYLHDFFILISTDEADNMDEVVEAYTLTFTYADGGRLLFRRQKPMFRNDISGLCPSHEIALSCESVTELRKEAVVLLHRLDVLMNILSPVPQSAFPYFKLTYYASTPHGYEPAGFKPSSTTYRFKNMTFISKISAGTFSTKFESCSVCLESVFFGSANEHYEQNASTDRDEPKMLKGIIGETPKGRPKKDRLIKSKNMKYGGKTKEKMNKEIIEDENNGSELMNLRVSSQYKQMEVKDFVSQENSTEIIESIRASLLEDNSPNEPSETEKIILSCVEAVASTTDLQKSDFIPQHSGGNLSFLNFWLENTEIFVFFFFFFLFLFLFSPAFTLFVLICFVLCIDSEDVPESSGQFATFGSPSDPYINSPRMDSTFSLPTVTELVSHEPVFKKGSSIGNSSSGNNATTEPDVARESFTEHSSSDEASSNAEPKAKKMKISRSKLDYHTKDLFGKIKRYDNNSAFEEPDLREVPRS</sequence>
<keyword evidence="7" id="KW-1133">Transmembrane helix</keyword>
<feature type="compositionally biased region" description="Basic and acidic residues" evidence="6">
    <location>
        <begin position="191"/>
        <end position="203"/>
    </location>
</feature>
<dbReference type="InterPro" id="IPR003511">
    <property type="entry name" value="HORMA_dom"/>
</dbReference>
<name>A0A3P7DBS2_WUCBA</name>
<feature type="region of interest" description="Disordered" evidence="6">
    <location>
        <begin position="191"/>
        <end position="219"/>
    </location>
</feature>
<dbReference type="InterPro" id="IPR036570">
    <property type="entry name" value="HORMA_dom_sf"/>
</dbReference>